<dbReference type="RefSeq" id="WP_269427820.1">
    <property type="nucleotide sequence ID" value="NZ_JAPWGM010000004.1"/>
</dbReference>
<comment type="caution">
    <text evidence="1">The sequence shown here is derived from an EMBL/GenBank/DDBJ whole genome shotgun (WGS) entry which is preliminary data.</text>
</comment>
<reference evidence="1" key="1">
    <citation type="submission" date="2022-12" db="EMBL/GenBank/DDBJ databases">
        <title>Genome sequence of HCMS5-2.</title>
        <authorList>
            <person name="Woo H."/>
        </authorList>
    </citation>
    <scope>NUCLEOTIDE SEQUENCE</scope>
    <source>
        <strain evidence="1">HCMS5-2</strain>
    </source>
</reference>
<evidence type="ECO:0000313" key="1">
    <source>
        <dbReference type="EMBL" id="MCZ4244761.1"/>
    </source>
</evidence>
<dbReference type="PROSITE" id="PS51257">
    <property type="entry name" value="PROKAR_LIPOPROTEIN"/>
    <property type="match status" value="1"/>
</dbReference>
<gene>
    <name evidence="1" type="ORF">O0955_12180</name>
</gene>
<evidence type="ECO:0000313" key="2">
    <source>
        <dbReference type="Proteomes" id="UP001144347"/>
    </source>
</evidence>
<protein>
    <submittedName>
        <fullName evidence="1">Uncharacterized protein</fullName>
    </submittedName>
</protein>
<accession>A0ABT4LA25</accession>
<sequence>MTKNLCILVFALAFFSCNQRKDAEANTDLLYFDVKGYFKNEALHLQKVKPLVQKLVNLNGDAESKATKINDWEKELTIFTDADINKTSWRGSFKINKVADTETYTSDNRKIPVKRIIIVKVNGKVTSIEIIRENKNMVYQSTDTLLYYPDSLYEIRKQQKIKLLNPKKYIITGKLK</sequence>
<dbReference type="Proteomes" id="UP001144347">
    <property type="component" value="Unassembled WGS sequence"/>
</dbReference>
<proteinExistence type="predicted"/>
<dbReference type="EMBL" id="JAPWGM010000004">
    <property type="protein sequence ID" value="MCZ4244761.1"/>
    <property type="molecule type" value="Genomic_DNA"/>
</dbReference>
<keyword evidence="2" id="KW-1185">Reference proteome</keyword>
<name>A0ABT4LA25_9SPHI</name>
<organism evidence="1 2">
    <name type="scientific">Pedobacter punctiformis</name>
    <dbReference type="NCBI Taxonomy" id="3004097"/>
    <lineage>
        <taxon>Bacteria</taxon>
        <taxon>Pseudomonadati</taxon>
        <taxon>Bacteroidota</taxon>
        <taxon>Sphingobacteriia</taxon>
        <taxon>Sphingobacteriales</taxon>
        <taxon>Sphingobacteriaceae</taxon>
        <taxon>Pedobacter</taxon>
    </lineage>
</organism>